<proteinExistence type="predicted"/>
<dbReference type="Proteomes" id="UP000623687">
    <property type="component" value="Unassembled WGS sequence"/>
</dbReference>
<gene>
    <name evidence="2" type="ORF">PC9H_009070</name>
</gene>
<feature type="transmembrane region" description="Helical" evidence="1">
    <location>
        <begin position="314"/>
        <end position="333"/>
    </location>
</feature>
<sequence>MSVSGSAPPRSQAVEESEGCQELATAADTLNADACARCRVQLIALADRGAWRTANGVVRVDVISPGNQKAVGDVADVVFRELVIAERRHVFDTFGRLFCGMMVLSFGRGRRRSDIHGKIMIGISSVMFLISTLHLILGMYRLQQAFVAHAGYPGGVSAYIANVMRWEDVATNILYGTQEVLGNAAAVYRCYVLRSKDWRVIALPLMLLVGSLVSGCTMIPPLAAADTPATLPIDRSIKAFYSLAVAQNILTTGLMAFRIWRTSSESAKYYGRENTLIPMIRVLIESAALQLLVEALTLGLYAGGLNAVLLPQGMVAPVVGLTFNAIAIIAIRIKLRMVVDDNTTHLKVDPVQTIGSMPKKRITVDTVTEIGIDVHRRESSTPTPSVLSKEEAA</sequence>
<dbReference type="AlphaFoldDB" id="A0A8H6ZUC7"/>
<dbReference type="OrthoDB" id="3357408at2759"/>
<dbReference type="VEuPathDB" id="FungiDB:PC9H_009070"/>
<comment type="caution">
    <text evidence="2">The sequence shown here is derived from an EMBL/GenBank/DDBJ whole genome shotgun (WGS) entry which is preliminary data.</text>
</comment>
<name>A0A8H6ZUC7_PLEOS</name>
<keyword evidence="1" id="KW-0812">Transmembrane</keyword>
<feature type="transmembrane region" description="Helical" evidence="1">
    <location>
        <begin position="198"/>
        <end position="220"/>
    </location>
</feature>
<feature type="transmembrane region" description="Helical" evidence="1">
    <location>
        <begin position="240"/>
        <end position="260"/>
    </location>
</feature>
<evidence type="ECO:0000313" key="3">
    <source>
        <dbReference type="Proteomes" id="UP000623687"/>
    </source>
</evidence>
<keyword evidence="1" id="KW-0472">Membrane</keyword>
<dbReference type="GeneID" id="59378888"/>
<dbReference type="RefSeq" id="XP_036630005.1">
    <property type="nucleotide sequence ID" value="XM_036778577.1"/>
</dbReference>
<feature type="transmembrane region" description="Helical" evidence="1">
    <location>
        <begin position="119"/>
        <end position="140"/>
    </location>
</feature>
<evidence type="ECO:0000313" key="2">
    <source>
        <dbReference type="EMBL" id="KAF7426701.1"/>
    </source>
</evidence>
<keyword evidence="1" id="KW-1133">Transmembrane helix</keyword>
<keyword evidence="3" id="KW-1185">Reference proteome</keyword>
<reference evidence="2" key="1">
    <citation type="submission" date="2019-07" db="EMBL/GenBank/DDBJ databases">
        <authorList>
            <person name="Palmer J.M."/>
        </authorList>
    </citation>
    <scope>NUCLEOTIDE SEQUENCE</scope>
    <source>
        <strain evidence="2">PC9</strain>
    </source>
</reference>
<evidence type="ECO:0000256" key="1">
    <source>
        <dbReference type="SAM" id="Phobius"/>
    </source>
</evidence>
<organism evidence="2 3">
    <name type="scientific">Pleurotus ostreatus</name>
    <name type="common">Oyster mushroom</name>
    <name type="synonym">White-rot fungus</name>
    <dbReference type="NCBI Taxonomy" id="5322"/>
    <lineage>
        <taxon>Eukaryota</taxon>
        <taxon>Fungi</taxon>
        <taxon>Dikarya</taxon>
        <taxon>Basidiomycota</taxon>
        <taxon>Agaricomycotina</taxon>
        <taxon>Agaricomycetes</taxon>
        <taxon>Agaricomycetidae</taxon>
        <taxon>Agaricales</taxon>
        <taxon>Pleurotineae</taxon>
        <taxon>Pleurotaceae</taxon>
        <taxon>Pleurotus</taxon>
    </lineage>
</organism>
<accession>A0A8H6ZUC7</accession>
<protein>
    <submittedName>
        <fullName evidence="2">Uncharacterized protein</fullName>
    </submittedName>
</protein>
<dbReference type="EMBL" id="JACETU010000006">
    <property type="protein sequence ID" value="KAF7426701.1"/>
    <property type="molecule type" value="Genomic_DNA"/>
</dbReference>
<feature type="transmembrane region" description="Helical" evidence="1">
    <location>
        <begin position="280"/>
        <end position="302"/>
    </location>
</feature>